<organism evidence="2 3">
    <name type="scientific">Ostreobium quekettii</name>
    <dbReference type="NCBI Taxonomy" id="121088"/>
    <lineage>
        <taxon>Eukaryota</taxon>
        <taxon>Viridiplantae</taxon>
        <taxon>Chlorophyta</taxon>
        <taxon>core chlorophytes</taxon>
        <taxon>Ulvophyceae</taxon>
        <taxon>TCBD clade</taxon>
        <taxon>Bryopsidales</taxon>
        <taxon>Ostreobineae</taxon>
        <taxon>Ostreobiaceae</taxon>
        <taxon>Ostreobium</taxon>
    </lineage>
</organism>
<dbReference type="AlphaFoldDB" id="A0A8S1ISL0"/>
<dbReference type="Proteomes" id="UP000708148">
    <property type="component" value="Unassembled WGS sequence"/>
</dbReference>
<feature type="region of interest" description="Disordered" evidence="1">
    <location>
        <begin position="85"/>
        <end position="108"/>
    </location>
</feature>
<feature type="region of interest" description="Disordered" evidence="1">
    <location>
        <begin position="14"/>
        <end position="51"/>
    </location>
</feature>
<reference evidence="2" key="1">
    <citation type="submission" date="2020-12" db="EMBL/GenBank/DDBJ databases">
        <authorList>
            <person name="Iha C."/>
        </authorList>
    </citation>
    <scope>NUCLEOTIDE SEQUENCE</scope>
</reference>
<evidence type="ECO:0000256" key="1">
    <source>
        <dbReference type="SAM" id="MobiDB-lite"/>
    </source>
</evidence>
<accession>A0A8S1ISL0</accession>
<keyword evidence="3" id="KW-1185">Reference proteome</keyword>
<dbReference type="EMBL" id="CAJHUC010000712">
    <property type="protein sequence ID" value="CAD7697792.1"/>
    <property type="molecule type" value="Genomic_DNA"/>
</dbReference>
<comment type="caution">
    <text evidence="2">The sequence shown here is derived from an EMBL/GenBank/DDBJ whole genome shotgun (WGS) entry which is preliminary data.</text>
</comment>
<sequence length="108" mass="11484">MGMRSVLEMVATSVEALEERHSQGDSGGRVAEAEEGKGRLGMGGPDGGASCRVGGPGSVQIEDLVQAFCHPDVLLKAAQVLLESRSRSSRLRRTMRDSCRDTAHRSST</sequence>
<evidence type="ECO:0000313" key="3">
    <source>
        <dbReference type="Proteomes" id="UP000708148"/>
    </source>
</evidence>
<evidence type="ECO:0000313" key="2">
    <source>
        <dbReference type="EMBL" id="CAD7697792.1"/>
    </source>
</evidence>
<gene>
    <name evidence="2" type="ORF">OSTQU699_LOCUS3153</name>
</gene>
<feature type="compositionally biased region" description="Basic and acidic residues" evidence="1">
    <location>
        <begin position="94"/>
        <end position="108"/>
    </location>
</feature>
<proteinExistence type="predicted"/>
<protein>
    <submittedName>
        <fullName evidence="2">Uncharacterized protein</fullName>
    </submittedName>
</protein>
<name>A0A8S1ISL0_9CHLO</name>